<accession>A0A383B8M3</accession>
<organism evidence="3">
    <name type="scientific">marine metagenome</name>
    <dbReference type="NCBI Taxonomy" id="408172"/>
    <lineage>
        <taxon>unclassified sequences</taxon>
        <taxon>metagenomes</taxon>
        <taxon>ecological metagenomes</taxon>
    </lineage>
</organism>
<evidence type="ECO:0000259" key="2">
    <source>
        <dbReference type="SMART" id="SM00482"/>
    </source>
</evidence>
<feature type="domain" description="DNA-directed DNA polymerase family A palm" evidence="2">
    <location>
        <begin position="2"/>
        <end position="90"/>
    </location>
</feature>
<dbReference type="Pfam" id="PF00476">
    <property type="entry name" value="DNA_pol_A"/>
    <property type="match status" value="1"/>
</dbReference>
<dbReference type="Gene3D" id="3.30.70.370">
    <property type="match status" value="1"/>
</dbReference>
<evidence type="ECO:0000256" key="1">
    <source>
        <dbReference type="ARBA" id="ARBA00022705"/>
    </source>
</evidence>
<dbReference type="AlphaFoldDB" id="A0A383B8M3"/>
<dbReference type="GO" id="GO:0003887">
    <property type="term" value="F:DNA-directed DNA polymerase activity"/>
    <property type="evidence" value="ECO:0007669"/>
    <property type="project" value="InterPro"/>
</dbReference>
<evidence type="ECO:0000313" key="3">
    <source>
        <dbReference type="EMBL" id="SVE16477.1"/>
    </source>
</evidence>
<dbReference type="PANTHER" id="PTHR10133:SF27">
    <property type="entry name" value="DNA POLYMERASE NU"/>
    <property type="match status" value="1"/>
</dbReference>
<dbReference type="InterPro" id="IPR043502">
    <property type="entry name" value="DNA/RNA_pol_sf"/>
</dbReference>
<dbReference type="InterPro" id="IPR002298">
    <property type="entry name" value="DNA_polymerase_A"/>
</dbReference>
<dbReference type="GO" id="GO:0006261">
    <property type="term" value="P:DNA-templated DNA replication"/>
    <property type="evidence" value="ECO:0007669"/>
    <property type="project" value="InterPro"/>
</dbReference>
<dbReference type="PRINTS" id="PR00868">
    <property type="entry name" value="DNAPOLI"/>
</dbReference>
<dbReference type="SMART" id="SM00482">
    <property type="entry name" value="POLAc"/>
    <property type="match status" value="1"/>
</dbReference>
<proteinExistence type="predicted"/>
<keyword evidence="1" id="KW-0235">DNA replication</keyword>
<dbReference type="SUPFAM" id="SSF56672">
    <property type="entry name" value="DNA/RNA polymerases"/>
    <property type="match status" value="1"/>
</dbReference>
<reference evidence="3" key="1">
    <citation type="submission" date="2018-05" db="EMBL/GenBank/DDBJ databases">
        <authorList>
            <person name="Lanie J.A."/>
            <person name="Ng W.-L."/>
            <person name="Kazmierczak K.M."/>
            <person name="Andrzejewski T.M."/>
            <person name="Davidsen T.M."/>
            <person name="Wayne K.J."/>
            <person name="Tettelin H."/>
            <person name="Glass J.I."/>
            <person name="Rusch D."/>
            <person name="Podicherti R."/>
            <person name="Tsui H.-C.T."/>
            <person name="Winkler M.E."/>
        </authorList>
    </citation>
    <scope>NUCLEOTIDE SEQUENCE</scope>
</reference>
<dbReference type="InterPro" id="IPR001098">
    <property type="entry name" value="DNA-dir_DNA_pol_A_palm_dom"/>
</dbReference>
<dbReference type="PANTHER" id="PTHR10133">
    <property type="entry name" value="DNA POLYMERASE I"/>
    <property type="match status" value="1"/>
</dbReference>
<sequence>MDNMIATAKQSGSVRTMFGRRRLVPELNSRNHQIRSAAERVTVNMPIQGSAADILKRAMIALHTDLVDRDDAKMILTVHDELVLEVKEASADTLSELVKDRMEHAADLRVPLTVDIGVGRTWKDAKP</sequence>
<dbReference type="GO" id="GO:0003677">
    <property type="term" value="F:DNA binding"/>
    <property type="evidence" value="ECO:0007669"/>
    <property type="project" value="InterPro"/>
</dbReference>
<protein>
    <recommendedName>
        <fullName evidence="2">DNA-directed DNA polymerase family A palm domain-containing protein</fullName>
    </recommendedName>
</protein>
<dbReference type="EMBL" id="UINC01198499">
    <property type="protein sequence ID" value="SVE16477.1"/>
    <property type="molecule type" value="Genomic_DNA"/>
</dbReference>
<dbReference type="GO" id="GO:0006302">
    <property type="term" value="P:double-strand break repair"/>
    <property type="evidence" value="ECO:0007669"/>
    <property type="project" value="TreeGrafter"/>
</dbReference>
<name>A0A383B8M3_9ZZZZ</name>
<gene>
    <name evidence="3" type="ORF">METZ01_LOCUS469331</name>
</gene>